<dbReference type="EMBL" id="CALNXJ010000036">
    <property type="protein sequence ID" value="CAH3142470.1"/>
    <property type="molecule type" value="Genomic_DNA"/>
</dbReference>
<keyword evidence="1" id="KW-0732">Signal</keyword>
<proteinExistence type="predicted"/>
<protein>
    <submittedName>
        <fullName evidence="4">Uncharacterized protein</fullName>
    </submittedName>
</protein>
<dbReference type="Pfam" id="PF03736">
    <property type="entry name" value="EPTP"/>
    <property type="match status" value="2"/>
</dbReference>
<feature type="compositionally biased region" description="Low complexity" evidence="3">
    <location>
        <begin position="103"/>
        <end position="117"/>
    </location>
</feature>
<dbReference type="PROSITE" id="PS50912">
    <property type="entry name" value="EAR"/>
    <property type="match status" value="1"/>
</dbReference>
<dbReference type="InterPro" id="IPR009039">
    <property type="entry name" value="EAR"/>
</dbReference>
<evidence type="ECO:0000256" key="3">
    <source>
        <dbReference type="SAM" id="MobiDB-lite"/>
    </source>
</evidence>
<organism evidence="4 5">
    <name type="scientific">Pocillopora meandrina</name>
    <dbReference type="NCBI Taxonomy" id="46732"/>
    <lineage>
        <taxon>Eukaryota</taxon>
        <taxon>Metazoa</taxon>
        <taxon>Cnidaria</taxon>
        <taxon>Anthozoa</taxon>
        <taxon>Hexacorallia</taxon>
        <taxon>Scleractinia</taxon>
        <taxon>Astrocoeniina</taxon>
        <taxon>Pocilloporidae</taxon>
        <taxon>Pocillopora</taxon>
    </lineage>
</organism>
<reference evidence="4 5" key="1">
    <citation type="submission" date="2022-05" db="EMBL/GenBank/DDBJ databases">
        <authorList>
            <consortium name="Genoscope - CEA"/>
            <person name="William W."/>
        </authorList>
    </citation>
    <scope>NUCLEOTIDE SEQUENCE [LARGE SCALE GENOMIC DNA]</scope>
</reference>
<accession>A0AAU9XAT2</accession>
<dbReference type="InterPro" id="IPR005492">
    <property type="entry name" value="EPTP"/>
</dbReference>
<name>A0AAU9XAT2_9CNID</name>
<sequence length="117" mass="13509">MIYNMDESTEKLTLYKTLQTRGAYGVEYFSIADKHFLAVAQFWDGTNQLASVLFQWNGQQFVVFQKLPTKGAAHFKFFTLNRDKYISEWQIIMMEVPTQQNQSSTNGMASSSTSSRR</sequence>
<evidence type="ECO:0000256" key="2">
    <source>
        <dbReference type="ARBA" id="ARBA00022737"/>
    </source>
</evidence>
<evidence type="ECO:0000313" key="4">
    <source>
        <dbReference type="EMBL" id="CAH3142470.1"/>
    </source>
</evidence>
<keyword evidence="2" id="KW-0677">Repeat</keyword>
<evidence type="ECO:0000256" key="1">
    <source>
        <dbReference type="ARBA" id="ARBA00022729"/>
    </source>
</evidence>
<gene>
    <name evidence="4" type="ORF">PMEA_00019867</name>
</gene>
<evidence type="ECO:0000313" key="5">
    <source>
        <dbReference type="Proteomes" id="UP001159428"/>
    </source>
</evidence>
<dbReference type="AlphaFoldDB" id="A0AAU9XAT2"/>
<dbReference type="Proteomes" id="UP001159428">
    <property type="component" value="Unassembled WGS sequence"/>
</dbReference>
<comment type="caution">
    <text evidence="4">The sequence shown here is derived from an EMBL/GenBank/DDBJ whole genome shotgun (WGS) entry which is preliminary data.</text>
</comment>
<feature type="region of interest" description="Disordered" evidence="3">
    <location>
        <begin position="97"/>
        <end position="117"/>
    </location>
</feature>
<keyword evidence="5" id="KW-1185">Reference proteome</keyword>